<dbReference type="GO" id="GO:0019441">
    <property type="term" value="P:L-tryptophan catabolic process to kynurenine"/>
    <property type="evidence" value="ECO:0007669"/>
    <property type="project" value="InterPro"/>
</dbReference>
<gene>
    <name evidence="12" type="ORF">CGZ90_02115</name>
</gene>
<comment type="cofactor">
    <cofactor evidence="1">
        <name>Zn(2+)</name>
        <dbReference type="ChEBI" id="CHEBI:29105"/>
    </cofactor>
</comment>
<evidence type="ECO:0000256" key="7">
    <source>
        <dbReference type="ARBA" id="ARBA00022801"/>
    </source>
</evidence>
<keyword evidence="7" id="KW-0378">Hydrolase</keyword>
<name>A0A235FBJ8_9BACL</name>
<evidence type="ECO:0000313" key="12">
    <source>
        <dbReference type="EMBL" id="OYD58718.1"/>
    </source>
</evidence>
<evidence type="ECO:0000256" key="8">
    <source>
        <dbReference type="ARBA" id="ARBA00022833"/>
    </source>
</evidence>
<dbReference type="EMBL" id="NOII01000001">
    <property type="protein sequence ID" value="OYD58718.1"/>
    <property type="molecule type" value="Genomic_DNA"/>
</dbReference>
<dbReference type="Gene3D" id="3.50.30.50">
    <property type="entry name" value="Putative cyclase"/>
    <property type="match status" value="1"/>
</dbReference>
<comment type="pathway">
    <text evidence="11">Amino-acid degradation; L-tryptophan degradation via kynurenine pathway; L-kynurenine from L-tryptophan: step 2/2.</text>
</comment>
<keyword evidence="13" id="KW-1185">Reference proteome</keyword>
<dbReference type="PANTHER" id="PTHR31118:SF12">
    <property type="entry name" value="CYCLASE-LIKE PROTEIN 2"/>
    <property type="match status" value="1"/>
</dbReference>
<comment type="subunit">
    <text evidence="3">Homodimer.</text>
</comment>
<dbReference type="InterPro" id="IPR007325">
    <property type="entry name" value="KFase/CYL"/>
</dbReference>
<proteinExistence type="predicted"/>
<dbReference type="RefSeq" id="WP_094250679.1">
    <property type="nucleotide sequence ID" value="NZ_JBHLXL010000001.1"/>
</dbReference>
<comment type="function">
    <text evidence="2">Catalyzes the hydrolysis of N-formyl-L-kynurenine to L-kynurenine, the second step in the kynurenine pathway of tryptophan degradation.</text>
</comment>
<evidence type="ECO:0000256" key="1">
    <source>
        <dbReference type="ARBA" id="ARBA00001947"/>
    </source>
</evidence>
<dbReference type="AlphaFoldDB" id="A0A235FBJ8"/>
<accession>A0A235FBJ8</accession>
<dbReference type="PANTHER" id="PTHR31118">
    <property type="entry name" value="CYCLASE-LIKE PROTEIN 2"/>
    <property type="match status" value="1"/>
</dbReference>
<evidence type="ECO:0000256" key="5">
    <source>
        <dbReference type="ARBA" id="ARBA00014889"/>
    </source>
</evidence>
<evidence type="ECO:0000256" key="6">
    <source>
        <dbReference type="ARBA" id="ARBA00022723"/>
    </source>
</evidence>
<organism evidence="12 13">
    <name type="scientific">Fictibacillus aquaticus</name>
    <dbReference type="NCBI Taxonomy" id="2021314"/>
    <lineage>
        <taxon>Bacteria</taxon>
        <taxon>Bacillati</taxon>
        <taxon>Bacillota</taxon>
        <taxon>Bacilli</taxon>
        <taxon>Bacillales</taxon>
        <taxon>Fictibacillaceae</taxon>
        <taxon>Fictibacillus</taxon>
    </lineage>
</organism>
<dbReference type="FunFam" id="3.50.30.50:FF:000001">
    <property type="entry name" value="Kynurenine formamidase"/>
    <property type="match status" value="1"/>
</dbReference>
<dbReference type="OrthoDB" id="9796085at2"/>
<evidence type="ECO:0000256" key="9">
    <source>
        <dbReference type="ARBA" id="ARBA00023079"/>
    </source>
</evidence>
<reference evidence="12 13" key="1">
    <citation type="submission" date="2017-07" db="EMBL/GenBank/DDBJ databases">
        <title>Fictibacillus sp. nov. GDSW-R2A3 Genome sequencing and assembly.</title>
        <authorList>
            <person name="Mayilraj S."/>
        </authorList>
    </citation>
    <scope>NUCLEOTIDE SEQUENCE [LARGE SCALE GENOMIC DNA]</scope>
    <source>
        <strain evidence="12 13">GDSW-R2A3</strain>
    </source>
</reference>
<dbReference type="GO" id="GO:0004061">
    <property type="term" value="F:arylformamidase activity"/>
    <property type="evidence" value="ECO:0007669"/>
    <property type="project" value="UniProtKB-EC"/>
</dbReference>
<evidence type="ECO:0000256" key="2">
    <source>
        <dbReference type="ARBA" id="ARBA00002204"/>
    </source>
</evidence>
<dbReference type="InterPro" id="IPR037175">
    <property type="entry name" value="KFase_sf"/>
</dbReference>
<dbReference type="SUPFAM" id="SSF102198">
    <property type="entry name" value="Putative cyclase"/>
    <property type="match status" value="1"/>
</dbReference>
<evidence type="ECO:0000256" key="4">
    <source>
        <dbReference type="ARBA" id="ARBA00012930"/>
    </source>
</evidence>
<dbReference type="EC" id="3.5.1.9" evidence="4"/>
<comment type="caution">
    <text evidence="12">The sequence shown here is derived from an EMBL/GenBank/DDBJ whole genome shotgun (WGS) entry which is preliminary data.</text>
</comment>
<keyword evidence="8" id="KW-0862">Zinc</keyword>
<evidence type="ECO:0000256" key="11">
    <source>
        <dbReference type="ARBA" id="ARBA00060547"/>
    </source>
</evidence>
<dbReference type="Pfam" id="PF04199">
    <property type="entry name" value="Cyclase"/>
    <property type="match status" value="1"/>
</dbReference>
<evidence type="ECO:0000256" key="3">
    <source>
        <dbReference type="ARBA" id="ARBA00011738"/>
    </source>
</evidence>
<dbReference type="GO" id="GO:0046872">
    <property type="term" value="F:metal ion binding"/>
    <property type="evidence" value="ECO:0007669"/>
    <property type="project" value="UniProtKB-KW"/>
</dbReference>
<sequence length="206" mass="23012">MKIYDVSSTIFSGMAVYKNKEEKQPVYNTVQSGYVTETRIDMDAHTGTHVDAPLHMVPGGDTIETLPLESLVRECKVIDMTHVDGAITKEHLTDKDIQSEDFVLFKTKNSMTEEFDFDFVYVGKCAAEYLAEKGITGVGVDALGIERSQEGHPTHKTLFEKKIIIIEGLRLKEVQEGRYFMMAAPLKMTGTDASPARIILLDNFGQ</sequence>
<comment type="catalytic activity">
    <reaction evidence="10">
        <text>N-formyl-L-kynurenine + H2O = L-kynurenine + formate + H(+)</text>
        <dbReference type="Rhea" id="RHEA:13009"/>
        <dbReference type="ChEBI" id="CHEBI:15377"/>
        <dbReference type="ChEBI" id="CHEBI:15378"/>
        <dbReference type="ChEBI" id="CHEBI:15740"/>
        <dbReference type="ChEBI" id="CHEBI:57959"/>
        <dbReference type="ChEBI" id="CHEBI:58629"/>
        <dbReference type="EC" id="3.5.1.9"/>
    </reaction>
</comment>
<keyword evidence="9" id="KW-0823">Tryptophan catabolism</keyword>
<protein>
    <recommendedName>
        <fullName evidence="5">Kynurenine formamidase</fullName>
        <ecNumber evidence="4">3.5.1.9</ecNumber>
    </recommendedName>
</protein>
<dbReference type="Proteomes" id="UP000215059">
    <property type="component" value="Unassembled WGS sequence"/>
</dbReference>
<evidence type="ECO:0000256" key="10">
    <source>
        <dbReference type="ARBA" id="ARBA00048496"/>
    </source>
</evidence>
<keyword evidence="6" id="KW-0479">Metal-binding</keyword>
<evidence type="ECO:0000313" key="13">
    <source>
        <dbReference type="Proteomes" id="UP000215059"/>
    </source>
</evidence>